<keyword evidence="7 8" id="KW-0472">Membrane</keyword>
<dbReference type="InterPro" id="IPR003593">
    <property type="entry name" value="AAA+_ATPase"/>
</dbReference>
<dbReference type="InterPro" id="IPR036640">
    <property type="entry name" value="ABC1_TM_sf"/>
</dbReference>
<feature type="transmembrane region" description="Helical" evidence="8">
    <location>
        <begin position="123"/>
        <end position="144"/>
    </location>
</feature>
<dbReference type="PANTHER" id="PTHR11384:SF59">
    <property type="entry name" value="LYSOSOMAL COBALAMIN TRANSPORTER ABCD4"/>
    <property type="match status" value="1"/>
</dbReference>
<dbReference type="PaxDb" id="35128-Thaps13175"/>
<dbReference type="eggNOG" id="KOG0060">
    <property type="taxonomic scope" value="Eukaryota"/>
</dbReference>
<name>B5YP44_THAPS</name>
<organism evidence="11 12">
    <name type="scientific">Thalassiosira pseudonana</name>
    <name type="common">Marine diatom</name>
    <name type="synonym">Cyclotella nana</name>
    <dbReference type="NCBI Taxonomy" id="35128"/>
    <lineage>
        <taxon>Eukaryota</taxon>
        <taxon>Sar</taxon>
        <taxon>Stramenopiles</taxon>
        <taxon>Ochrophyta</taxon>
        <taxon>Bacillariophyta</taxon>
        <taxon>Coscinodiscophyceae</taxon>
        <taxon>Thalassiosirophycidae</taxon>
        <taxon>Thalassiosirales</taxon>
        <taxon>Thalassiosiraceae</taxon>
        <taxon>Thalassiosira</taxon>
    </lineage>
</organism>
<evidence type="ECO:0000256" key="5">
    <source>
        <dbReference type="ARBA" id="ARBA00022840"/>
    </source>
</evidence>
<evidence type="ECO:0000256" key="1">
    <source>
        <dbReference type="ARBA" id="ARBA00008575"/>
    </source>
</evidence>
<dbReference type="OMA" id="VTICAMA"/>
<dbReference type="GO" id="GO:0016887">
    <property type="term" value="F:ATP hydrolysis activity"/>
    <property type="evidence" value="ECO:0007669"/>
    <property type="project" value="InterPro"/>
</dbReference>
<dbReference type="GO" id="GO:0016020">
    <property type="term" value="C:membrane"/>
    <property type="evidence" value="ECO:0007669"/>
    <property type="project" value="InterPro"/>
</dbReference>
<dbReference type="HOGENOM" id="CLU_007587_6_0_1"/>
<dbReference type="Gene3D" id="1.20.1560.10">
    <property type="entry name" value="ABC transporter type 1, transmembrane domain"/>
    <property type="match status" value="1"/>
</dbReference>
<feature type="non-terminal residue" evidence="11">
    <location>
        <position position="542"/>
    </location>
</feature>
<sequence length="542" mass="60616">MIILTLLNSAVRVFFSYLARDFWSALSDQREDDFYNIMGRFVGAMVVLAPISVVYRYQRQVLAIEWRKWLTGRVLRLYFGNRVYYALERHNATTATASETTREVDNPDQRISEDIRSFTEFSLSFFLTLVTSIIDLIAFSFILFSIMPQLFIAIFAFASLGTVLTVCIGKGLIRLNYDSLQREADFRFSLVRVRENAESIAFYGGEAVEERETERRFGRVIENMILINLCQMRLDFMTTSYNYLTWILPIVVVAPEYFAGNVEMGVISQASGAFGHILDDLSLVVNSFTDVSKFSAGIDRLYSFMSAIQNPSFADPLASPSVSSPPSPKSSIILSIKGLRLATPDNKRILVENLDMTLAKGRHLLIAGASGSGKSSLLRAISGLWSTGSGEIMRPSAEHVYFLPQRPYCPPGSLRDQLLYPSTEHVEDDAYEDLLNVLSSVDLPDLATRSGDGNPIRGLNAVLDWSNTLSLGEQQRLAFGRLIINRPRLVIMDESTSALDVVAERKMYSLLKELSPEGAGLTYISVGHRPTLLSHHDLKLSL</sequence>
<dbReference type="SMART" id="SM00382">
    <property type="entry name" value="AAA"/>
    <property type="match status" value="1"/>
</dbReference>
<accession>B5YP44</accession>
<dbReference type="PROSITE" id="PS00211">
    <property type="entry name" value="ABC_TRANSPORTER_1"/>
    <property type="match status" value="1"/>
</dbReference>
<feature type="domain" description="ABC transporter" evidence="9">
    <location>
        <begin position="334"/>
        <end position="542"/>
    </location>
</feature>
<dbReference type="CDD" id="cd03223">
    <property type="entry name" value="ABCD_peroxisomal_ALDP"/>
    <property type="match status" value="1"/>
</dbReference>
<dbReference type="Proteomes" id="UP000001449">
    <property type="component" value="Chromosome 7"/>
</dbReference>
<keyword evidence="4" id="KW-0547">Nucleotide-binding</keyword>
<proteinExistence type="inferred from homology"/>
<dbReference type="PANTHER" id="PTHR11384">
    <property type="entry name" value="ATP-BINDING CASSETTE, SUB-FAMILY D MEMBER"/>
    <property type="match status" value="1"/>
</dbReference>
<keyword evidence="2" id="KW-0813">Transport</keyword>
<dbReference type="InParanoid" id="B5YP44"/>
<dbReference type="PROSITE" id="PS50929">
    <property type="entry name" value="ABC_TM1F"/>
    <property type="match status" value="1"/>
</dbReference>
<dbReference type="InterPro" id="IPR027417">
    <property type="entry name" value="P-loop_NTPase"/>
</dbReference>
<dbReference type="AlphaFoldDB" id="B5YP44"/>
<keyword evidence="3 8" id="KW-0812">Transmembrane</keyword>
<dbReference type="PROSITE" id="PS50893">
    <property type="entry name" value="ABC_TRANSPORTER_2"/>
    <property type="match status" value="1"/>
</dbReference>
<dbReference type="GeneID" id="7450640"/>
<dbReference type="SUPFAM" id="SSF90123">
    <property type="entry name" value="ABC transporter transmembrane region"/>
    <property type="match status" value="1"/>
</dbReference>
<evidence type="ECO:0000256" key="2">
    <source>
        <dbReference type="ARBA" id="ARBA00022448"/>
    </source>
</evidence>
<keyword evidence="5" id="KW-0067">ATP-binding</keyword>
<reference evidence="11 12" key="1">
    <citation type="journal article" date="2004" name="Science">
        <title>The genome of the diatom Thalassiosira pseudonana: ecology, evolution, and metabolism.</title>
        <authorList>
            <person name="Armbrust E.V."/>
            <person name="Berges J.A."/>
            <person name="Bowler C."/>
            <person name="Green B.R."/>
            <person name="Martinez D."/>
            <person name="Putnam N.H."/>
            <person name="Zhou S."/>
            <person name="Allen A.E."/>
            <person name="Apt K.E."/>
            <person name="Bechner M."/>
            <person name="Brzezinski M.A."/>
            <person name="Chaal B.K."/>
            <person name="Chiovitti A."/>
            <person name="Davis A.K."/>
            <person name="Demarest M.S."/>
            <person name="Detter J.C."/>
            <person name="Glavina T."/>
            <person name="Goodstein D."/>
            <person name="Hadi M.Z."/>
            <person name="Hellsten U."/>
            <person name="Hildebrand M."/>
            <person name="Jenkins B.D."/>
            <person name="Jurka J."/>
            <person name="Kapitonov V.V."/>
            <person name="Kroger N."/>
            <person name="Lau W.W."/>
            <person name="Lane T.W."/>
            <person name="Larimer F.W."/>
            <person name="Lippmeier J.C."/>
            <person name="Lucas S."/>
            <person name="Medina M."/>
            <person name="Montsant A."/>
            <person name="Obornik M."/>
            <person name="Parker M.S."/>
            <person name="Palenik B."/>
            <person name="Pazour G.J."/>
            <person name="Richardson P.M."/>
            <person name="Rynearson T.A."/>
            <person name="Saito M.A."/>
            <person name="Schwartz D.C."/>
            <person name="Thamatrakoln K."/>
            <person name="Valentin K."/>
            <person name="Vardi A."/>
            <person name="Wilkerson F.P."/>
            <person name="Rokhsar D.S."/>
        </authorList>
    </citation>
    <scope>NUCLEOTIDE SEQUENCE [LARGE SCALE GENOMIC DNA]</scope>
    <source>
        <strain evidence="11 12">CCMP1335</strain>
    </source>
</reference>
<feature type="transmembrane region" description="Helical" evidence="8">
    <location>
        <begin position="37"/>
        <end position="57"/>
    </location>
</feature>
<evidence type="ECO:0000256" key="8">
    <source>
        <dbReference type="SAM" id="Phobius"/>
    </source>
</evidence>
<dbReference type="GO" id="GO:0005524">
    <property type="term" value="F:ATP binding"/>
    <property type="evidence" value="ECO:0007669"/>
    <property type="project" value="UniProtKB-KW"/>
</dbReference>
<evidence type="ECO:0000256" key="4">
    <source>
        <dbReference type="ARBA" id="ARBA00022741"/>
    </source>
</evidence>
<dbReference type="InterPro" id="IPR011527">
    <property type="entry name" value="ABC1_TM_dom"/>
</dbReference>
<feature type="transmembrane region" description="Helical" evidence="8">
    <location>
        <begin position="150"/>
        <end position="173"/>
    </location>
</feature>
<evidence type="ECO:0000259" key="9">
    <source>
        <dbReference type="PROSITE" id="PS50893"/>
    </source>
</evidence>
<dbReference type="RefSeq" id="XP_002295674.1">
    <property type="nucleotide sequence ID" value="XM_002295638.1"/>
</dbReference>
<reference evidence="11 12" key="2">
    <citation type="journal article" date="2008" name="Nature">
        <title>The Phaeodactylum genome reveals the evolutionary history of diatom genomes.</title>
        <authorList>
            <person name="Bowler C."/>
            <person name="Allen A.E."/>
            <person name="Badger J.H."/>
            <person name="Grimwood J."/>
            <person name="Jabbari K."/>
            <person name="Kuo A."/>
            <person name="Maheswari U."/>
            <person name="Martens C."/>
            <person name="Maumus F."/>
            <person name="Otillar R.P."/>
            <person name="Rayko E."/>
            <person name="Salamov A."/>
            <person name="Vandepoele K."/>
            <person name="Beszteri B."/>
            <person name="Gruber A."/>
            <person name="Heijde M."/>
            <person name="Katinka M."/>
            <person name="Mock T."/>
            <person name="Valentin K."/>
            <person name="Verret F."/>
            <person name="Berges J.A."/>
            <person name="Brownlee C."/>
            <person name="Cadoret J.P."/>
            <person name="Chiovitti A."/>
            <person name="Choi C.J."/>
            <person name="Coesel S."/>
            <person name="De Martino A."/>
            <person name="Detter J.C."/>
            <person name="Durkin C."/>
            <person name="Falciatore A."/>
            <person name="Fournet J."/>
            <person name="Haruta M."/>
            <person name="Huysman M.J."/>
            <person name="Jenkins B.D."/>
            <person name="Jiroutova K."/>
            <person name="Jorgensen R.E."/>
            <person name="Joubert Y."/>
            <person name="Kaplan A."/>
            <person name="Kroger N."/>
            <person name="Kroth P.G."/>
            <person name="La Roche J."/>
            <person name="Lindquist E."/>
            <person name="Lommer M."/>
            <person name="Martin-Jezequel V."/>
            <person name="Lopez P.J."/>
            <person name="Lucas S."/>
            <person name="Mangogna M."/>
            <person name="McGinnis K."/>
            <person name="Medlin L.K."/>
            <person name="Montsant A."/>
            <person name="Oudot-Le Secq M.P."/>
            <person name="Napoli C."/>
            <person name="Obornik M."/>
            <person name="Parker M.S."/>
            <person name="Petit J.L."/>
            <person name="Porcel B.M."/>
            <person name="Poulsen N."/>
            <person name="Robison M."/>
            <person name="Rychlewski L."/>
            <person name="Rynearson T.A."/>
            <person name="Schmutz J."/>
            <person name="Shapiro H."/>
            <person name="Siaut M."/>
            <person name="Stanley M."/>
            <person name="Sussman M.R."/>
            <person name="Taylor A.R."/>
            <person name="Vardi A."/>
            <person name="von Dassow P."/>
            <person name="Vyverman W."/>
            <person name="Willis A."/>
            <person name="Wyrwicz L.S."/>
            <person name="Rokhsar D.S."/>
            <person name="Weissenbach J."/>
            <person name="Armbrust E.V."/>
            <person name="Green B.R."/>
            <person name="Van de Peer Y."/>
            <person name="Grigoriev I.V."/>
        </authorList>
    </citation>
    <scope>NUCLEOTIDE SEQUENCE [LARGE SCALE GENOMIC DNA]</scope>
    <source>
        <strain evidence="11 12">CCMP1335</strain>
    </source>
</reference>
<evidence type="ECO:0000259" key="10">
    <source>
        <dbReference type="PROSITE" id="PS50929"/>
    </source>
</evidence>
<comment type="similarity">
    <text evidence="1">Belongs to the ABC transporter superfamily. ABCD family. Peroxisomal fatty acyl CoA transporter (TC 3.A.1.203) subfamily.</text>
</comment>
<dbReference type="InterPro" id="IPR017871">
    <property type="entry name" value="ABC_transporter-like_CS"/>
</dbReference>
<dbReference type="KEGG" id="tps:THAPS_13175"/>
<protein>
    <submittedName>
        <fullName evidence="11">ABC transporter, ATP binding protein</fullName>
    </submittedName>
</protein>
<dbReference type="EMBL" id="CP001160">
    <property type="protein sequence ID" value="ACI64391.1"/>
    <property type="molecule type" value="Genomic_DNA"/>
</dbReference>
<evidence type="ECO:0000256" key="7">
    <source>
        <dbReference type="ARBA" id="ARBA00023136"/>
    </source>
</evidence>
<evidence type="ECO:0000313" key="11">
    <source>
        <dbReference type="EMBL" id="ACI64391.1"/>
    </source>
</evidence>
<keyword evidence="6 8" id="KW-1133">Transmembrane helix</keyword>
<dbReference type="Pfam" id="PF06472">
    <property type="entry name" value="ABC_membrane_2"/>
    <property type="match status" value="1"/>
</dbReference>
<evidence type="ECO:0000256" key="6">
    <source>
        <dbReference type="ARBA" id="ARBA00022989"/>
    </source>
</evidence>
<dbReference type="Gene3D" id="3.40.50.300">
    <property type="entry name" value="P-loop containing nucleotide triphosphate hydrolases"/>
    <property type="match status" value="1"/>
</dbReference>
<dbReference type="STRING" id="35128.B5YP44"/>
<dbReference type="InterPro" id="IPR003439">
    <property type="entry name" value="ABC_transporter-like_ATP-bd"/>
</dbReference>
<evidence type="ECO:0000256" key="3">
    <source>
        <dbReference type="ARBA" id="ARBA00022692"/>
    </source>
</evidence>
<dbReference type="SUPFAM" id="SSF52540">
    <property type="entry name" value="P-loop containing nucleoside triphosphate hydrolases"/>
    <property type="match status" value="1"/>
</dbReference>
<evidence type="ECO:0000313" key="12">
    <source>
        <dbReference type="Proteomes" id="UP000001449"/>
    </source>
</evidence>
<keyword evidence="12" id="KW-1185">Reference proteome</keyword>
<dbReference type="Pfam" id="PF00005">
    <property type="entry name" value="ABC_tran"/>
    <property type="match status" value="1"/>
</dbReference>
<dbReference type="InterPro" id="IPR050835">
    <property type="entry name" value="ABC_transporter_sub-D"/>
</dbReference>
<dbReference type="GO" id="GO:0140359">
    <property type="term" value="F:ABC-type transporter activity"/>
    <property type="evidence" value="ECO:0007669"/>
    <property type="project" value="InterPro"/>
</dbReference>
<feature type="domain" description="ABC transmembrane type-1" evidence="10">
    <location>
        <begin position="1"/>
        <end position="293"/>
    </location>
</feature>
<gene>
    <name evidence="11" type="ORF">THAPS_13175</name>
</gene>